<protein>
    <recommendedName>
        <fullName evidence="9">TNase-like domain-containing protein</fullName>
    </recommendedName>
</protein>
<dbReference type="PROSITE" id="PS50830">
    <property type="entry name" value="TNASE_3"/>
    <property type="match status" value="1"/>
</dbReference>
<evidence type="ECO:0000256" key="4">
    <source>
        <dbReference type="ARBA" id="ARBA00022722"/>
    </source>
</evidence>
<dbReference type="VEuPathDB" id="FungiDB:VP01_222g2"/>
<dbReference type="GO" id="GO:0016787">
    <property type="term" value="F:hydrolase activity"/>
    <property type="evidence" value="ECO:0007669"/>
    <property type="project" value="UniProtKB-KW"/>
</dbReference>
<keyword evidence="11" id="KW-1185">Reference proteome</keyword>
<name>A0A0L6V8P7_9BASI</name>
<keyword evidence="7" id="KW-0106">Calcium</keyword>
<evidence type="ECO:0000256" key="7">
    <source>
        <dbReference type="ARBA" id="ARBA00022837"/>
    </source>
</evidence>
<evidence type="ECO:0000313" key="11">
    <source>
        <dbReference type="Proteomes" id="UP000037035"/>
    </source>
</evidence>
<evidence type="ECO:0000256" key="3">
    <source>
        <dbReference type="ARBA" id="ARBA00005435"/>
    </source>
</evidence>
<gene>
    <name evidence="10" type="ORF">VP01_222g2</name>
</gene>
<evidence type="ECO:0000256" key="1">
    <source>
        <dbReference type="ARBA" id="ARBA00004167"/>
    </source>
</evidence>
<keyword evidence="4" id="KW-0540">Nuclease</keyword>
<evidence type="ECO:0000259" key="9">
    <source>
        <dbReference type="PROSITE" id="PS50830"/>
    </source>
</evidence>
<feature type="region of interest" description="Disordered" evidence="8">
    <location>
        <begin position="203"/>
        <end position="224"/>
    </location>
</feature>
<evidence type="ECO:0000256" key="8">
    <source>
        <dbReference type="SAM" id="MobiDB-lite"/>
    </source>
</evidence>
<keyword evidence="6" id="KW-0378">Hydrolase</keyword>
<dbReference type="Pfam" id="PF00565">
    <property type="entry name" value="SNase"/>
    <property type="match status" value="1"/>
</dbReference>
<comment type="subcellular location">
    <subcellularLocation>
        <location evidence="1">Membrane</location>
        <topology evidence="1">Single-pass membrane protein</topology>
    </subcellularLocation>
    <subcellularLocation>
        <location evidence="2">Mitochondrion</location>
    </subcellularLocation>
</comment>
<proteinExistence type="inferred from homology"/>
<dbReference type="GO" id="GO:0005739">
    <property type="term" value="C:mitochondrion"/>
    <property type="evidence" value="ECO:0007669"/>
    <property type="project" value="UniProtKB-SubCell"/>
</dbReference>
<comment type="caution">
    <text evidence="10">The sequence shown here is derived from an EMBL/GenBank/DDBJ whole genome shotgun (WGS) entry which is preliminary data.</text>
</comment>
<dbReference type="STRING" id="27349.A0A0L6V8P7"/>
<evidence type="ECO:0000256" key="5">
    <source>
        <dbReference type="ARBA" id="ARBA00022759"/>
    </source>
</evidence>
<evidence type="ECO:0000313" key="10">
    <source>
        <dbReference type="EMBL" id="KNZ57143.1"/>
    </source>
</evidence>
<sequence>MSRRTCSSLPLALSPVQDYASRAFVGDADNFRVYHTPGFGWNWLRNIPTKKSDLKDMTIHIRLAGVDAPEVSQLFACLAHFGNPAQPFSKEAFDYLTNLVNQKKVTVDLLSKDRYNRIVGMTFVRRWKFFPFTQNVSLLMVQQGLATVYRSAGAEYGRYAAQFERAEVTAKLSVAKHYLRPSRSPRKKLGMWSLNSLEFESPRDYKLKHSSSSSTPSNNNLKKS</sequence>
<dbReference type="SMART" id="SM00318">
    <property type="entry name" value="SNc"/>
    <property type="match status" value="1"/>
</dbReference>
<dbReference type="GO" id="GO:0004519">
    <property type="term" value="F:endonuclease activity"/>
    <property type="evidence" value="ECO:0007669"/>
    <property type="project" value="UniProtKB-KW"/>
</dbReference>
<comment type="similarity">
    <text evidence="3">Belongs to the LCL3 family.</text>
</comment>
<keyword evidence="5" id="KW-0255">Endonuclease</keyword>
<evidence type="ECO:0000256" key="2">
    <source>
        <dbReference type="ARBA" id="ARBA00004173"/>
    </source>
</evidence>
<organism evidence="10 11">
    <name type="scientific">Puccinia sorghi</name>
    <dbReference type="NCBI Taxonomy" id="27349"/>
    <lineage>
        <taxon>Eukaryota</taxon>
        <taxon>Fungi</taxon>
        <taxon>Dikarya</taxon>
        <taxon>Basidiomycota</taxon>
        <taxon>Pucciniomycotina</taxon>
        <taxon>Pucciniomycetes</taxon>
        <taxon>Pucciniales</taxon>
        <taxon>Pucciniaceae</taxon>
        <taxon>Puccinia</taxon>
    </lineage>
</organism>
<dbReference type="Gene3D" id="2.40.50.90">
    <property type="match status" value="1"/>
</dbReference>
<dbReference type="InterPro" id="IPR035437">
    <property type="entry name" value="SNase_OB-fold_sf"/>
</dbReference>
<dbReference type="GO" id="GO:0016020">
    <property type="term" value="C:membrane"/>
    <property type="evidence" value="ECO:0007669"/>
    <property type="project" value="UniProtKB-SubCell"/>
</dbReference>
<feature type="domain" description="TNase-like" evidence="9">
    <location>
        <begin position="25"/>
        <end position="194"/>
    </location>
</feature>
<dbReference type="EMBL" id="LAVV01007092">
    <property type="protein sequence ID" value="KNZ57143.1"/>
    <property type="molecule type" value="Genomic_DNA"/>
</dbReference>
<evidence type="ECO:0000256" key="6">
    <source>
        <dbReference type="ARBA" id="ARBA00022801"/>
    </source>
</evidence>
<dbReference type="OrthoDB" id="430293at2759"/>
<feature type="compositionally biased region" description="Low complexity" evidence="8">
    <location>
        <begin position="210"/>
        <end position="224"/>
    </location>
</feature>
<dbReference type="PANTHER" id="PTHR12302:SF3">
    <property type="entry name" value="SERINE_THREONINE-PROTEIN KINASE 31"/>
    <property type="match status" value="1"/>
</dbReference>
<accession>A0A0L6V8P7</accession>
<dbReference type="InterPro" id="IPR016071">
    <property type="entry name" value="Staphylococal_nuclease_OB-fold"/>
</dbReference>
<dbReference type="Proteomes" id="UP000037035">
    <property type="component" value="Unassembled WGS sequence"/>
</dbReference>
<dbReference type="AlphaFoldDB" id="A0A0L6V8P7"/>
<dbReference type="SUPFAM" id="SSF50199">
    <property type="entry name" value="Staphylococcal nuclease"/>
    <property type="match status" value="1"/>
</dbReference>
<reference evidence="10 11" key="1">
    <citation type="submission" date="2015-08" db="EMBL/GenBank/DDBJ databases">
        <title>Next Generation Sequencing and Analysis of the Genome of Puccinia sorghi L Schw, the Causal Agent of Maize Common Rust.</title>
        <authorList>
            <person name="Rochi L."/>
            <person name="Burguener G."/>
            <person name="Darino M."/>
            <person name="Turjanski A."/>
            <person name="Kreff E."/>
            <person name="Dieguez M.J."/>
            <person name="Sacco F."/>
        </authorList>
    </citation>
    <scope>NUCLEOTIDE SEQUENCE [LARGE SCALE GENOMIC DNA]</scope>
    <source>
        <strain evidence="10 11">RO10H11247</strain>
    </source>
</reference>
<dbReference type="PANTHER" id="PTHR12302">
    <property type="entry name" value="EBNA2 BINDING PROTEIN P100"/>
    <property type="match status" value="1"/>
</dbReference>